<keyword evidence="5" id="KW-1185">Reference proteome</keyword>
<keyword evidence="4" id="KW-0418">Kinase</keyword>
<feature type="region of interest" description="Disordered" evidence="2">
    <location>
        <begin position="578"/>
        <end position="603"/>
    </location>
</feature>
<feature type="coiled-coil region" evidence="1">
    <location>
        <begin position="191"/>
        <end position="218"/>
    </location>
</feature>
<reference evidence="4 5" key="1">
    <citation type="journal article" date="2015" name="Sci. Rep.">
        <title>Genome of the facultative scuticociliatosis pathogen Pseudocohnilembus persalinus provides insight into its virulence through horizontal gene transfer.</title>
        <authorList>
            <person name="Xiong J."/>
            <person name="Wang G."/>
            <person name="Cheng J."/>
            <person name="Tian M."/>
            <person name="Pan X."/>
            <person name="Warren A."/>
            <person name="Jiang C."/>
            <person name="Yuan D."/>
            <person name="Miao W."/>
        </authorList>
    </citation>
    <scope>NUCLEOTIDE SEQUENCE [LARGE SCALE GENOMIC DNA]</scope>
    <source>
        <strain evidence="4">36N120E</strain>
    </source>
</reference>
<keyword evidence="1" id="KW-0175">Coiled coil</keyword>
<proteinExistence type="predicted"/>
<protein>
    <submittedName>
        <fullName evidence="4">Protein kinase-like domain</fullName>
    </submittedName>
</protein>
<feature type="compositionally biased region" description="Low complexity" evidence="2">
    <location>
        <begin position="131"/>
        <end position="148"/>
    </location>
</feature>
<dbReference type="PANTHER" id="PTHR24362:SF309">
    <property type="entry name" value="PROTEIN KINASE DOMAIN-CONTAINING PROTEIN"/>
    <property type="match status" value="1"/>
</dbReference>
<dbReference type="Proteomes" id="UP000054937">
    <property type="component" value="Unassembled WGS sequence"/>
</dbReference>
<accession>A0A0V0R7Z7</accession>
<organism evidence="4 5">
    <name type="scientific">Pseudocohnilembus persalinus</name>
    <name type="common">Ciliate</name>
    <dbReference type="NCBI Taxonomy" id="266149"/>
    <lineage>
        <taxon>Eukaryota</taxon>
        <taxon>Sar</taxon>
        <taxon>Alveolata</taxon>
        <taxon>Ciliophora</taxon>
        <taxon>Intramacronucleata</taxon>
        <taxon>Oligohymenophorea</taxon>
        <taxon>Scuticociliatia</taxon>
        <taxon>Philasterida</taxon>
        <taxon>Pseudocohnilembidae</taxon>
        <taxon>Pseudocohnilembus</taxon>
    </lineage>
</organism>
<sequence>MNNNNKNNNKICNEKSIRFLLIENGIDDLDPTLDDLKQPTYESVYSGLSFFVRGLVFENGWKSQGFTVSVDFKRALEEYNKGADLLDPLCNFRLAQYYSSLSSSEVSKSEQKSSNKKDNKKKQDQSKSQEKQQLQQQQANENQEGQKQVNSAQNQNLINKMSQSNQNEMEDQERSLFHLGLSYYLQDFWYASDFLQIYEEAEKVADSYEEKLKAFKYVIENRLSKIGPGNNKQAAECNQQFLRCLIAFKHSNVSESQQCYDNLMTFIERNVNLKGYGKQKNKNGLVNDALKHFEARVQSENIYQKYISEYYIGRIKQIFLKDQKSASIHYSRGKELYKQNEKMFTESIRTFQYEYYNKKFESKNAQYRLSQAINNQLTHIDLANGQQINALGANDLTDKVLMIQKQENITFFDGILKFNLMIDEVNQMARHQKYMDELQDQKHLGDQIIVKQMPLLKINFFEEMFRRLQKISKMKNREGLIEPRGYALKDLDKYSFELFIVYPKYQKNLREVVFTKQFSTAYEHLNFINQICHSVKQLHINGIPHGNIKPNNILYDNVNNRAVLCDWEYGNKKKVDQSDLQSKKGQKSENQIQNYKKSEDLQEEDIEDEFQETNRCVQKGYISPEQYEGKQTTFASDIFSLGMILNYYVYNTEKKYDYTAKLDYSVQGQNLINVNYKSQEDLRNLIEKMTKYQPSQRCSIHEVISDIKGIIKNYMPDAQQKIDDFEAQSKVNPELQAKQEEAAKTIQKIYKTNRGHQQVQNNNKIQADTNFSQKTIGTVKQGQNNQVQSQQQIQTQSFYNEQQQYYYQNKHQTTLQQNQKVKFSEDVFDGNSQSTKK</sequence>
<evidence type="ECO:0000313" key="4">
    <source>
        <dbReference type="EMBL" id="KRX10603.1"/>
    </source>
</evidence>
<evidence type="ECO:0000256" key="1">
    <source>
        <dbReference type="SAM" id="Coils"/>
    </source>
</evidence>
<dbReference type="PROSITE" id="PS50011">
    <property type="entry name" value="PROTEIN_KINASE_DOM"/>
    <property type="match status" value="1"/>
</dbReference>
<dbReference type="InterPro" id="IPR000719">
    <property type="entry name" value="Prot_kinase_dom"/>
</dbReference>
<dbReference type="SUPFAM" id="SSF56112">
    <property type="entry name" value="Protein kinase-like (PK-like)"/>
    <property type="match status" value="1"/>
</dbReference>
<dbReference type="PANTHER" id="PTHR24362">
    <property type="entry name" value="SERINE/THREONINE-PROTEIN KINASE NEK"/>
    <property type="match status" value="1"/>
</dbReference>
<dbReference type="InterPro" id="IPR011009">
    <property type="entry name" value="Kinase-like_dom_sf"/>
</dbReference>
<gene>
    <name evidence="4" type="ORF">PPERSA_05423</name>
</gene>
<feature type="region of interest" description="Disordered" evidence="2">
    <location>
        <begin position="106"/>
        <end position="150"/>
    </location>
</feature>
<comment type="caution">
    <text evidence="4">The sequence shown here is derived from an EMBL/GenBank/DDBJ whole genome shotgun (WGS) entry which is preliminary data.</text>
</comment>
<feature type="domain" description="Protein kinase" evidence="3">
    <location>
        <begin position="385"/>
        <end position="715"/>
    </location>
</feature>
<dbReference type="Pfam" id="PF00069">
    <property type="entry name" value="Pkinase"/>
    <property type="match status" value="1"/>
</dbReference>
<dbReference type="GO" id="GO:0004672">
    <property type="term" value="F:protein kinase activity"/>
    <property type="evidence" value="ECO:0007669"/>
    <property type="project" value="InterPro"/>
</dbReference>
<feature type="compositionally biased region" description="Basic and acidic residues" evidence="2">
    <location>
        <begin position="107"/>
        <end position="130"/>
    </location>
</feature>
<evidence type="ECO:0000259" key="3">
    <source>
        <dbReference type="PROSITE" id="PS50011"/>
    </source>
</evidence>
<dbReference type="InParanoid" id="A0A0V0R7Z7"/>
<dbReference type="OrthoDB" id="272077at2759"/>
<dbReference type="Gene3D" id="1.10.510.10">
    <property type="entry name" value="Transferase(Phosphotransferase) domain 1"/>
    <property type="match status" value="1"/>
</dbReference>
<evidence type="ECO:0000313" key="5">
    <source>
        <dbReference type="Proteomes" id="UP000054937"/>
    </source>
</evidence>
<dbReference type="EMBL" id="LDAU01000025">
    <property type="protein sequence ID" value="KRX10603.1"/>
    <property type="molecule type" value="Genomic_DNA"/>
</dbReference>
<dbReference type="SMART" id="SM00220">
    <property type="entry name" value="S_TKc"/>
    <property type="match status" value="1"/>
</dbReference>
<name>A0A0V0R7Z7_PSEPJ</name>
<dbReference type="AlphaFoldDB" id="A0A0V0R7Z7"/>
<evidence type="ECO:0000256" key="2">
    <source>
        <dbReference type="SAM" id="MobiDB-lite"/>
    </source>
</evidence>
<dbReference type="GO" id="GO:0005524">
    <property type="term" value="F:ATP binding"/>
    <property type="evidence" value="ECO:0007669"/>
    <property type="project" value="InterPro"/>
</dbReference>
<keyword evidence="4" id="KW-0808">Transferase</keyword>